<dbReference type="InterPro" id="IPR025661">
    <property type="entry name" value="Pept_asp_AS"/>
</dbReference>
<dbReference type="InterPro" id="IPR013128">
    <property type="entry name" value="Peptidase_C1A"/>
</dbReference>
<dbReference type="InterPro" id="IPR038765">
    <property type="entry name" value="Papain-like_cys_pep_sf"/>
</dbReference>
<evidence type="ECO:0000313" key="7">
    <source>
        <dbReference type="EMBL" id="MCI36171.1"/>
    </source>
</evidence>
<evidence type="ECO:0000256" key="4">
    <source>
        <dbReference type="ARBA" id="ARBA00022807"/>
    </source>
</evidence>
<dbReference type="CDD" id="cd02248">
    <property type="entry name" value="Peptidase_C1A"/>
    <property type="match status" value="1"/>
</dbReference>
<dbReference type="SMART" id="SM00645">
    <property type="entry name" value="Pept_C1"/>
    <property type="match status" value="1"/>
</dbReference>
<dbReference type="PANTHER" id="PTHR12411">
    <property type="entry name" value="CYSTEINE PROTEASE FAMILY C1-RELATED"/>
    <property type="match status" value="1"/>
</dbReference>
<dbReference type="EMBL" id="LXQA010231194">
    <property type="protein sequence ID" value="MCI36171.1"/>
    <property type="molecule type" value="Genomic_DNA"/>
</dbReference>
<dbReference type="Pfam" id="PF00112">
    <property type="entry name" value="Peptidase_C1"/>
    <property type="match status" value="1"/>
</dbReference>
<dbReference type="PROSITE" id="PS00639">
    <property type="entry name" value="THIOL_PROTEASE_HIS"/>
    <property type="match status" value="1"/>
</dbReference>
<dbReference type="InterPro" id="IPR039417">
    <property type="entry name" value="Peptidase_C1A_papain-like"/>
</dbReference>
<dbReference type="GO" id="GO:0006508">
    <property type="term" value="P:proteolysis"/>
    <property type="evidence" value="ECO:0007669"/>
    <property type="project" value="UniProtKB-KW"/>
</dbReference>
<dbReference type="InterPro" id="IPR000668">
    <property type="entry name" value="Peptidase_C1A_C"/>
</dbReference>
<keyword evidence="3" id="KW-0378">Hydrolase</keyword>
<sequence length="131" mass="14530">YPFKETQQACRNDIKPSAGYDDYQFVPRGDEQQLLQAVARQPVAAQIASCHAIRRYTGGIYAGPCGPALNHAVAIVGYGVSVDGQKYWIIKNSWGEKWGEKGYMKLIRGTESPRGHCDITADYSIYPTLTD</sequence>
<evidence type="ECO:0000256" key="3">
    <source>
        <dbReference type="ARBA" id="ARBA00022801"/>
    </source>
</evidence>
<keyword evidence="2" id="KW-0645">Protease</keyword>
<evidence type="ECO:0000313" key="8">
    <source>
        <dbReference type="Proteomes" id="UP000265520"/>
    </source>
</evidence>
<feature type="non-terminal residue" evidence="7">
    <location>
        <position position="1"/>
    </location>
</feature>
<evidence type="ECO:0000259" key="6">
    <source>
        <dbReference type="SMART" id="SM00645"/>
    </source>
</evidence>
<evidence type="ECO:0000256" key="2">
    <source>
        <dbReference type="ARBA" id="ARBA00022670"/>
    </source>
</evidence>
<dbReference type="Gene3D" id="3.90.70.10">
    <property type="entry name" value="Cysteine proteinases"/>
    <property type="match status" value="1"/>
</dbReference>
<dbReference type="AlphaFoldDB" id="A0A392RHW3"/>
<organism evidence="7 8">
    <name type="scientific">Trifolium medium</name>
    <dbReference type="NCBI Taxonomy" id="97028"/>
    <lineage>
        <taxon>Eukaryota</taxon>
        <taxon>Viridiplantae</taxon>
        <taxon>Streptophyta</taxon>
        <taxon>Embryophyta</taxon>
        <taxon>Tracheophyta</taxon>
        <taxon>Spermatophyta</taxon>
        <taxon>Magnoliopsida</taxon>
        <taxon>eudicotyledons</taxon>
        <taxon>Gunneridae</taxon>
        <taxon>Pentapetalae</taxon>
        <taxon>rosids</taxon>
        <taxon>fabids</taxon>
        <taxon>Fabales</taxon>
        <taxon>Fabaceae</taxon>
        <taxon>Papilionoideae</taxon>
        <taxon>50 kb inversion clade</taxon>
        <taxon>NPAAA clade</taxon>
        <taxon>Hologalegina</taxon>
        <taxon>IRL clade</taxon>
        <taxon>Trifolieae</taxon>
        <taxon>Trifolium</taxon>
    </lineage>
</organism>
<keyword evidence="8" id="KW-1185">Reference proteome</keyword>
<proteinExistence type="inferred from homology"/>
<dbReference type="Proteomes" id="UP000265520">
    <property type="component" value="Unassembled WGS sequence"/>
</dbReference>
<comment type="caution">
    <text evidence="7">The sequence shown here is derived from an EMBL/GenBank/DDBJ whole genome shotgun (WGS) entry which is preliminary data.</text>
</comment>
<protein>
    <submittedName>
        <fullName evidence="7">Xylem cysteine proteinase 1-like</fullName>
    </submittedName>
</protein>
<dbReference type="GO" id="GO:0008234">
    <property type="term" value="F:cysteine-type peptidase activity"/>
    <property type="evidence" value="ECO:0007669"/>
    <property type="project" value="UniProtKB-KW"/>
</dbReference>
<name>A0A392RHW3_9FABA</name>
<comment type="similarity">
    <text evidence="1">Belongs to the peptidase C1 family.</text>
</comment>
<keyword evidence="4" id="KW-0788">Thiol protease</keyword>
<dbReference type="InterPro" id="IPR025660">
    <property type="entry name" value="Pept_his_AS"/>
</dbReference>
<feature type="domain" description="Peptidase C1A papain C-terminal" evidence="6">
    <location>
        <begin position="1"/>
        <end position="128"/>
    </location>
</feature>
<dbReference type="PROSITE" id="PS00640">
    <property type="entry name" value="THIOL_PROTEASE_ASN"/>
    <property type="match status" value="1"/>
</dbReference>
<evidence type="ECO:0000256" key="1">
    <source>
        <dbReference type="ARBA" id="ARBA00008455"/>
    </source>
</evidence>
<evidence type="ECO:0000256" key="5">
    <source>
        <dbReference type="ARBA" id="ARBA00023157"/>
    </source>
</evidence>
<keyword evidence="5" id="KW-1015">Disulfide bond</keyword>
<accession>A0A392RHW3</accession>
<reference evidence="7 8" key="1">
    <citation type="journal article" date="2018" name="Front. Plant Sci.">
        <title>Red Clover (Trifolium pratense) and Zigzag Clover (T. medium) - A Picture of Genomic Similarities and Differences.</title>
        <authorList>
            <person name="Dluhosova J."/>
            <person name="Istvanek J."/>
            <person name="Nedelnik J."/>
            <person name="Repkova J."/>
        </authorList>
    </citation>
    <scope>NUCLEOTIDE SEQUENCE [LARGE SCALE GENOMIC DNA]</scope>
    <source>
        <strain evidence="8">cv. 10/8</strain>
        <tissue evidence="7">Leaf</tissue>
    </source>
</reference>
<dbReference type="SUPFAM" id="SSF54001">
    <property type="entry name" value="Cysteine proteinases"/>
    <property type="match status" value="1"/>
</dbReference>